<feature type="transmembrane region" description="Helical" evidence="5">
    <location>
        <begin position="148"/>
        <end position="174"/>
    </location>
</feature>
<keyword evidence="3 5" id="KW-1133">Transmembrane helix</keyword>
<dbReference type="PANTHER" id="PTHR23507:SF1">
    <property type="entry name" value="FI18259P1-RELATED"/>
    <property type="match status" value="1"/>
</dbReference>
<dbReference type="GO" id="GO:0016020">
    <property type="term" value="C:membrane"/>
    <property type="evidence" value="ECO:0007669"/>
    <property type="project" value="UniProtKB-SubCell"/>
</dbReference>
<evidence type="ECO:0000256" key="4">
    <source>
        <dbReference type="ARBA" id="ARBA00023136"/>
    </source>
</evidence>
<dbReference type="GO" id="GO:0022857">
    <property type="term" value="F:transmembrane transporter activity"/>
    <property type="evidence" value="ECO:0007669"/>
    <property type="project" value="InterPro"/>
</dbReference>
<dbReference type="Gene3D" id="1.20.1250.20">
    <property type="entry name" value="MFS general substrate transporter like domains"/>
    <property type="match status" value="1"/>
</dbReference>
<feature type="transmembrane region" description="Helical" evidence="5">
    <location>
        <begin position="124"/>
        <end position="142"/>
    </location>
</feature>
<evidence type="ECO:0000256" key="1">
    <source>
        <dbReference type="ARBA" id="ARBA00004141"/>
    </source>
</evidence>
<evidence type="ECO:0008006" key="8">
    <source>
        <dbReference type="Google" id="ProtNLM"/>
    </source>
</evidence>
<evidence type="ECO:0000256" key="2">
    <source>
        <dbReference type="ARBA" id="ARBA00022692"/>
    </source>
</evidence>
<dbReference type="InterPro" id="IPR036259">
    <property type="entry name" value="MFS_trans_sf"/>
</dbReference>
<evidence type="ECO:0000313" key="6">
    <source>
        <dbReference type="EnsemblMetazoa" id="CLYHEMP003101.1"/>
    </source>
</evidence>
<feature type="transmembrane region" description="Helical" evidence="5">
    <location>
        <begin position="186"/>
        <end position="203"/>
    </location>
</feature>
<evidence type="ECO:0000313" key="7">
    <source>
        <dbReference type="Proteomes" id="UP000594262"/>
    </source>
</evidence>
<accession>A0A7M5V460</accession>
<keyword evidence="2 5" id="KW-0812">Transmembrane</keyword>
<keyword evidence="4 5" id="KW-0472">Membrane</keyword>
<dbReference type="SUPFAM" id="SSF103473">
    <property type="entry name" value="MFS general substrate transporter"/>
    <property type="match status" value="1"/>
</dbReference>
<feature type="transmembrane region" description="Helical" evidence="5">
    <location>
        <begin position="92"/>
        <end position="112"/>
    </location>
</feature>
<reference evidence="6" key="1">
    <citation type="submission" date="2021-01" db="UniProtKB">
        <authorList>
            <consortium name="EnsemblMetazoa"/>
        </authorList>
    </citation>
    <scope>IDENTIFICATION</scope>
</reference>
<name>A0A7M5V460_9CNID</name>
<comment type="subcellular location">
    <subcellularLocation>
        <location evidence="1">Membrane</location>
        <topology evidence="1">Multi-pass membrane protein</topology>
    </subcellularLocation>
</comment>
<evidence type="ECO:0000256" key="5">
    <source>
        <dbReference type="SAM" id="Phobius"/>
    </source>
</evidence>
<dbReference type="PANTHER" id="PTHR23507">
    <property type="entry name" value="ZGC:174356"/>
    <property type="match status" value="1"/>
</dbReference>
<feature type="transmembrane region" description="Helical" evidence="5">
    <location>
        <begin position="341"/>
        <end position="360"/>
    </location>
</feature>
<feature type="transmembrane region" description="Helical" evidence="5">
    <location>
        <begin position="274"/>
        <end position="301"/>
    </location>
</feature>
<proteinExistence type="predicted"/>
<dbReference type="OrthoDB" id="529273at2759"/>
<organism evidence="6 7">
    <name type="scientific">Clytia hemisphaerica</name>
    <dbReference type="NCBI Taxonomy" id="252671"/>
    <lineage>
        <taxon>Eukaryota</taxon>
        <taxon>Metazoa</taxon>
        <taxon>Cnidaria</taxon>
        <taxon>Hydrozoa</taxon>
        <taxon>Hydroidolina</taxon>
        <taxon>Leptothecata</taxon>
        <taxon>Obeliida</taxon>
        <taxon>Clytiidae</taxon>
        <taxon>Clytia</taxon>
    </lineage>
</organism>
<dbReference type="Pfam" id="PF07690">
    <property type="entry name" value="MFS_1"/>
    <property type="match status" value="1"/>
</dbReference>
<sequence length="390" mass="43952">MDGSEISSDEPKKNGFRYICEPVLFLYSFAYMLQFPTAHQYIYSRFSENIGFKYSYNNPHAGISRECHHGSMNQTDIHAQQKVQSATAHFQIYYHIMSIIPSTIMNLFYGALSDEVGRRCMMTLVLICSVIESSILLVNIVFKLPLWTIFIGNACAGFGGGLNGMFMLIIAYTADVTEKMDRSVRIGYIETALFLGMTISNYASGELIHQYGFTIPQVVTVLSHLSAILYVAFVLKKSRDQNKPRNETNKWLIFWQQPINMWNILVKERANKDLLYLAIFILISGLTFTVSVHSVFTLYLLNRPFCWLARDVGYIMGTYFLLLSLGTAIGMKILTPTIPEWLLSLLSFMMSAGSFVYIAFATNKLDLYAGEILFCFVGPTSGCPGGGPMN</sequence>
<dbReference type="Proteomes" id="UP000594262">
    <property type="component" value="Unplaced"/>
</dbReference>
<protein>
    <recommendedName>
        <fullName evidence="8">Proton-coupled folate transporter</fullName>
    </recommendedName>
</protein>
<dbReference type="AlphaFoldDB" id="A0A7M5V460"/>
<feature type="transmembrane region" description="Helical" evidence="5">
    <location>
        <begin position="215"/>
        <end position="235"/>
    </location>
</feature>
<evidence type="ECO:0000256" key="3">
    <source>
        <dbReference type="ARBA" id="ARBA00022989"/>
    </source>
</evidence>
<feature type="transmembrane region" description="Helical" evidence="5">
    <location>
        <begin position="313"/>
        <end position="334"/>
    </location>
</feature>
<dbReference type="EnsemblMetazoa" id="CLYHEMT003101.1">
    <property type="protein sequence ID" value="CLYHEMP003101.1"/>
    <property type="gene ID" value="CLYHEMG003101"/>
</dbReference>
<dbReference type="InterPro" id="IPR011701">
    <property type="entry name" value="MFS"/>
</dbReference>
<keyword evidence="7" id="KW-1185">Reference proteome</keyword>